<dbReference type="EC" id="2.3.-.-" evidence="2"/>
<proteinExistence type="predicted"/>
<organism evidence="2 3">
    <name type="scientific">Halobaculum lipolyticum</name>
    <dbReference type="NCBI Taxonomy" id="3032001"/>
    <lineage>
        <taxon>Archaea</taxon>
        <taxon>Methanobacteriati</taxon>
        <taxon>Methanobacteriota</taxon>
        <taxon>Stenosarchaea group</taxon>
        <taxon>Halobacteria</taxon>
        <taxon>Halobacteriales</taxon>
        <taxon>Haloferacaceae</taxon>
        <taxon>Halobaculum</taxon>
    </lineage>
</organism>
<evidence type="ECO:0000313" key="3">
    <source>
        <dbReference type="Proteomes" id="UP001596461"/>
    </source>
</evidence>
<dbReference type="InterPro" id="IPR000182">
    <property type="entry name" value="GNAT_dom"/>
</dbReference>
<dbReference type="Proteomes" id="UP001596461">
    <property type="component" value="Unassembled WGS sequence"/>
</dbReference>
<evidence type="ECO:0000313" key="2">
    <source>
        <dbReference type="EMBL" id="MFC7069631.1"/>
    </source>
</evidence>
<dbReference type="SUPFAM" id="SSF55729">
    <property type="entry name" value="Acyl-CoA N-acyltransferases (Nat)"/>
    <property type="match status" value="1"/>
</dbReference>
<dbReference type="PROSITE" id="PS51186">
    <property type="entry name" value="GNAT"/>
    <property type="match status" value="1"/>
</dbReference>
<comment type="caution">
    <text evidence="2">The sequence shown here is derived from an EMBL/GenBank/DDBJ whole genome shotgun (WGS) entry which is preliminary data.</text>
</comment>
<dbReference type="PANTHER" id="PTHR43441">
    <property type="entry name" value="RIBOSOMAL-PROTEIN-SERINE ACETYLTRANSFERASE"/>
    <property type="match status" value="1"/>
</dbReference>
<dbReference type="EMBL" id="JBHTAH010000005">
    <property type="protein sequence ID" value="MFC7069631.1"/>
    <property type="molecule type" value="Genomic_DNA"/>
</dbReference>
<dbReference type="RefSeq" id="WP_284030548.1">
    <property type="nucleotide sequence ID" value="NZ_CP126154.1"/>
</dbReference>
<gene>
    <name evidence="2" type="ORF">ACFQL9_08260</name>
</gene>
<reference evidence="2 3" key="1">
    <citation type="journal article" date="2019" name="Int. J. Syst. Evol. Microbiol.">
        <title>The Global Catalogue of Microorganisms (GCM) 10K type strain sequencing project: providing services to taxonomists for standard genome sequencing and annotation.</title>
        <authorList>
            <consortium name="The Broad Institute Genomics Platform"/>
            <consortium name="The Broad Institute Genome Sequencing Center for Infectious Disease"/>
            <person name="Wu L."/>
            <person name="Ma J."/>
        </authorList>
    </citation>
    <scope>NUCLEOTIDE SEQUENCE [LARGE SCALE GENOMIC DNA]</scope>
    <source>
        <strain evidence="2 3">DT31</strain>
    </source>
</reference>
<accession>A0ABD5WE73</accession>
<protein>
    <submittedName>
        <fullName evidence="2">GNAT family N-acetyltransferase</fullName>
        <ecNumber evidence="2">2.3.-.-</ecNumber>
    </submittedName>
</protein>
<name>A0ABD5WE73_9EURY</name>
<sequence length="220" mass="25290">MTRAFFPRRIETERLRFEPLTPEATDPFALYEFVSRDDWRGAATDHMPWFRFDRVDQVAALLDRAAEQRRNRETARYLLRSTEAAGEIVGVTAFGPEWEERRAGTGIVLAESYWGREYGLERASAFVELAFERYDLDAFYSTCAADNEPSRRMIEKNVDRYGGRHEGLLRQHSARPSGEVTDQHRFTITRTEYEAATADRETLAFDVEWEAASGGSSPSE</sequence>
<keyword evidence="2" id="KW-0012">Acyltransferase</keyword>
<dbReference type="GO" id="GO:0016746">
    <property type="term" value="F:acyltransferase activity"/>
    <property type="evidence" value="ECO:0007669"/>
    <property type="project" value="UniProtKB-KW"/>
</dbReference>
<keyword evidence="3" id="KW-1185">Reference proteome</keyword>
<dbReference type="InterPro" id="IPR051908">
    <property type="entry name" value="Ribosomal_N-acetyltransferase"/>
</dbReference>
<feature type="domain" description="N-acetyltransferase" evidence="1">
    <location>
        <begin position="15"/>
        <end position="187"/>
    </location>
</feature>
<dbReference type="Gene3D" id="3.40.630.30">
    <property type="match status" value="1"/>
</dbReference>
<dbReference type="AlphaFoldDB" id="A0ABD5WE73"/>
<dbReference type="GeneID" id="81125384"/>
<keyword evidence="2" id="KW-0808">Transferase</keyword>
<dbReference type="PANTHER" id="PTHR43441:SF11">
    <property type="entry name" value="RIBOSOMAL-PROTEIN-SERINE ACETYLTRANSFERASE"/>
    <property type="match status" value="1"/>
</dbReference>
<dbReference type="InterPro" id="IPR016181">
    <property type="entry name" value="Acyl_CoA_acyltransferase"/>
</dbReference>
<evidence type="ECO:0000259" key="1">
    <source>
        <dbReference type="PROSITE" id="PS51186"/>
    </source>
</evidence>
<dbReference type="Pfam" id="PF13302">
    <property type="entry name" value="Acetyltransf_3"/>
    <property type="match status" value="1"/>
</dbReference>